<accession>A0A9P7HKT7</accession>
<dbReference type="InterPro" id="IPR036291">
    <property type="entry name" value="NAD(P)-bd_dom_sf"/>
</dbReference>
<reference evidence="3" key="2">
    <citation type="submission" date="2020-10" db="EMBL/GenBank/DDBJ databases">
        <authorList>
            <person name="Peck L.D."/>
            <person name="Nowell R.W."/>
            <person name="Flood J."/>
            <person name="Ryan M.J."/>
            <person name="Barraclough T.G."/>
        </authorList>
    </citation>
    <scope>NUCLEOTIDE SEQUENCE</scope>
    <source>
        <strain evidence="3">IMI 127659i</strain>
    </source>
</reference>
<evidence type="ECO:0000256" key="2">
    <source>
        <dbReference type="ARBA" id="ARBA00023002"/>
    </source>
</evidence>
<keyword evidence="2" id="KW-0560">Oxidoreductase</keyword>
<reference evidence="3" key="1">
    <citation type="journal article" date="2020" name="bioRxiv">
        <title>Historical genomics reveals the evolutionary mechanisms behind multiple outbreaks of the host-specific coffee wilt pathogen Fusarium xylarioides.</title>
        <authorList>
            <person name="Peck D."/>
            <person name="Nowell R.W."/>
            <person name="Flood J."/>
            <person name="Ryan M.J."/>
            <person name="Barraclough T.G."/>
        </authorList>
    </citation>
    <scope>NUCLEOTIDE SEQUENCE</scope>
    <source>
        <strain evidence="3">IMI 127659i</strain>
    </source>
</reference>
<sequence>MSTQEPLAGKVAIVSGSDSGIGFAIAHELASRGASVAINYPFSSQAENANGKAASLPTRSIAVCADMGTTQGPKTLVDETIREFGRLDIIVNNVALAVNKPLEEQTLDDWDLLVNVNGRSTWVNGVHLHVNGGLHID</sequence>
<organism evidence="3 4">
    <name type="scientific">Fusarium xylarioides</name>
    <dbReference type="NCBI Taxonomy" id="221167"/>
    <lineage>
        <taxon>Eukaryota</taxon>
        <taxon>Fungi</taxon>
        <taxon>Dikarya</taxon>
        <taxon>Ascomycota</taxon>
        <taxon>Pezizomycotina</taxon>
        <taxon>Sordariomycetes</taxon>
        <taxon>Hypocreomycetidae</taxon>
        <taxon>Hypocreales</taxon>
        <taxon>Nectriaceae</taxon>
        <taxon>Fusarium</taxon>
        <taxon>Fusarium fujikuroi species complex</taxon>
    </lineage>
</organism>
<dbReference type="EMBL" id="JADFTT010000996">
    <property type="protein sequence ID" value="KAG5757785.1"/>
    <property type="molecule type" value="Genomic_DNA"/>
</dbReference>
<dbReference type="PRINTS" id="PR00081">
    <property type="entry name" value="GDHRDH"/>
</dbReference>
<dbReference type="Gene3D" id="3.40.50.720">
    <property type="entry name" value="NAD(P)-binding Rossmann-like Domain"/>
    <property type="match status" value="1"/>
</dbReference>
<dbReference type="OrthoDB" id="47007at2759"/>
<comment type="similarity">
    <text evidence="1">Belongs to the short-chain dehydrogenases/reductases (SDR) family.</text>
</comment>
<name>A0A9P7HKT7_9HYPO</name>
<keyword evidence="4" id="KW-1185">Reference proteome</keyword>
<evidence type="ECO:0000256" key="1">
    <source>
        <dbReference type="ARBA" id="ARBA00006484"/>
    </source>
</evidence>
<dbReference type="SUPFAM" id="SSF51735">
    <property type="entry name" value="NAD(P)-binding Rossmann-fold domains"/>
    <property type="match status" value="1"/>
</dbReference>
<dbReference type="Proteomes" id="UP000750502">
    <property type="component" value="Unassembled WGS sequence"/>
</dbReference>
<dbReference type="PANTHER" id="PTHR48107">
    <property type="entry name" value="NADPH-DEPENDENT ALDEHYDE REDUCTASE-LIKE PROTEIN, CHLOROPLASTIC-RELATED"/>
    <property type="match status" value="1"/>
</dbReference>
<evidence type="ECO:0000313" key="4">
    <source>
        <dbReference type="Proteomes" id="UP000750502"/>
    </source>
</evidence>
<dbReference type="AlphaFoldDB" id="A0A9P7HKT7"/>
<dbReference type="InterPro" id="IPR002347">
    <property type="entry name" value="SDR_fam"/>
</dbReference>
<gene>
    <name evidence="3" type="ORF">H9Q72_014075</name>
</gene>
<dbReference type="PANTHER" id="PTHR48107:SF7">
    <property type="entry name" value="RE15974P"/>
    <property type="match status" value="1"/>
</dbReference>
<dbReference type="Pfam" id="PF00106">
    <property type="entry name" value="adh_short"/>
    <property type="match status" value="1"/>
</dbReference>
<dbReference type="GO" id="GO:0016614">
    <property type="term" value="F:oxidoreductase activity, acting on CH-OH group of donors"/>
    <property type="evidence" value="ECO:0007669"/>
    <property type="project" value="UniProtKB-ARBA"/>
</dbReference>
<evidence type="ECO:0000313" key="3">
    <source>
        <dbReference type="EMBL" id="KAG5757785.1"/>
    </source>
</evidence>
<proteinExistence type="inferred from homology"/>
<comment type="caution">
    <text evidence="3">The sequence shown here is derived from an EMBL/GenBank/DDBJ whole genome shotgun (WGS) entry which is preliminary data.</text>
</comment>
<protein>
    <submittedName>
        <fullName evidence="3">Uncharacterized protein</fullName>
    </submittedName>
</protein>